<feature type="transmembrane region" description="Helical" evidence="1">
    <location>
        <begin position="340"/>
        <end position="360"/>
    </location>
</feature>
<dbReference type="InterPro" id="IPR036249">
    <property type="entry name" value="Thioredoxin-like_sf"/>
</dbReference>
<keyword evidence="1" id="KW-0472">Membrane</keyword>
<organism evidence="3 4">
    <name type="scientific">Legionella shakespearei DSM 23087</name>
    <dbReference type="NCBI Taxonomy" id="1122169"/>
    <lineage>
        <taxon>Bacteria</taxon>
        <taxon>Pseudomonadati</taxon>
        <taxon>Pseudomonadota</taxon>
        <taxon>Gammaproteobacteria</taxon>
        <taxon>Legionellales</taxon>
        <taxon>Legionellaceae</taxon>
        <taxon>Legionella</taxon>
    </lineage>
</organism>
<gene>
    <name evidence="3" type="ORF">Lsha_1423</name>
</gene>
<sequence>MHTAFRFLLLFFMLSSNVWANDSLSSWYVQQADKKIVLNVELYLSTQCPYCHKADEFFRGIEANSPWLHIQRYNINEDKNALIRFNQLLTEQKMNDFAVPSVFFCGSRWVGFASAQTTGKDLLYGLNYCKQQIEQKGTLTPVTVEVLKRWANANMFDSNITGNPSALKYITTVALMDAFNPCALFCLAGFFALLFVQKSRKKQIITGLIFILVIGVVHYVQQVYASTFFELLPWLRIPAAAVGLFAFYLAGQHYRNRTIHHLFFLLSFLFAFMIQLHQQTCVMNWSFIFGQWLYNQHSAGAPTGLYQLIYQGVYLIPILLTLILYVLVSRTQFFMRLNPTLNNIGLLFIMAIALCLIIYPLALSNLALSLFVVISLILCGWLLTKFNNREV</sequence>
<dbReference type="OrthoDB" id="9798180at2"/>
<keyword evidence="1" id="KW-1133">Transmembrane helix</keyword>
<feature type="transmembrane region" description="Helical" evidence="1">
    <location>
        <begin position="178"/>
        <end position="196"/>
    </location>
</feature>
<feature type="transmembrane region" description="Helical" evidence="1">
    <location>
        <begin position="203"/>
        <end position="221"/>
    </location>
</feature>
<dbReference type="PATRIC" id="fig|1122169.6.peg.1637"/>
<evidence type="ECO:0000313" key="4">
    <source>
        <dbReference type="Proteomes" id="UP000054600"/>
    </source>
</evidence>
<evidence type="ECO:0008006" key="5">
    <source>
        <dbReference type="Google" id="ProtNLM"/>
    </source>
</evidence>
<feature type="transmembrane region" description="Helical" evidence="1">
    <location>
        <begin position="366"/>
        <end position="384"/>
    </location>
</feature>
<dbReference type="Gene3D" id="3.40.30.10">
    <property type="entry name" value="Glutaredoxin"/>
    <property type="match status" value="1"/>
</dbReference>
<keyword evidence="1" id="KW-0812">Transmembrane</keyword>
<dbReference type="AlphaFoldDB" id="A0A0W0YV18"/>
<evidence type="ECO:0000256" key="2">
    <source>
        <dbReference type="SAM" id="SignalP"/>
    </source>
</evidence>
<protein>
    <recommendedName>
        <fullName evidence="5">Thioredoxin domain-containing protein</fullName>
    </recommendedName>
</protein>
<feature type="chain" id="PRO_5006917998" description="Thioredoxin domain-containing protein" evidence="2">
    <location>
        <begin position="21"/>
        <end position="391"/>
    </location>
</feature>
<comment type="caution">
    <text evidence="3">The sequence shown here is derived from an EMBL/GenBank/DDBJ whole genome shotgun (WGS) entry which is preliminary data.</text>
</comment>
<dbReference type="Proteomes" id="UP000054600">
    <property type="component" value="Unassembled WGS sequence"/>
</dbReference>
<dbReference type="EMBL" id="LNYW01000043">
    <property type="protein sequence ID" value="KTD60706.1"/>
    <property type="molecule type" value="Genomic_DNA"/>
</dbReference>
<feature type="transmembrane region" description="Helical" evidence="1">
    <location>
        <begin position="233"/>
        <end position="250"/>
    </location>
</feature>
<keyword evidence="2" id="KW-0732">Signal</keyword>
<dbReference type="SUPFAM" id="SSF52833">
    <property type="entry name" value="Thioredoxin-like"/>
    <property type="match status" value="1"/>
</dbReference>
<keyword evidence="4" id="KW-1185">Reference proteome</keyword>
<name>A0A0W0YV18_9GAMM</name>
<evidence type="ECO:0000313" key="3">
    <source>
        <dbReference type="EMBL" id="KTD60706.1"/>
    </source>
</evidence>
<feature type="signal peptide" evidence="2">
    <location>
        <begin position="1"/>
        <end position="20"/>
    </location>
</feature>
<feature type="transmembrane region" description="Helical" evidence="1">
    <location>
        <begin position="308"/>
        <end position="328"/>
    </location>
</feature>
<proteinExistence type="predicted"/>
<feature type="transmembrane region" description="Helical" evidence="1">
    <location>
        <begin position="262"/>
        <end position="288"/>
    </location>
</feature>
<evidence type="ECO:0000256" key="1">
    <source>
        <dbReference type="SAM" id="Phobius"/>
    </source>
</evidence>
<accession>A0A0W0YV18</accession>
<dbReference type="STRING" id="1122169.Lsha_1423"/>
<dbReference type="RefSeq" id="WP_018577627.1">
    <property type="nucleotide sequence ID" value="NZ_KB892404.1"/>
</dbReference>
<reference evidence="3 4" key="1">
    <citation type="submission" date="2015-11" db="EMBL/GenBank/DDBJ databases">
        <title>Genomic analysis of 38 Legionella species identifies large and diverse effector repertoires.</title>
        <authorList>
            <person name="Burstein D."/>
            <person name="Amaro F."/>
            <person name="Zusman T."/>
            <person name="Lifshitz Z."/>
            <person name="Cohen O."/>
            <person name="Gilbert J.A."/>
            <person name="Pupko T."/>
            <person name="Shuman H.A."/>
            <person name="Segal G."/>
        </authorList>
    </citation>
    <scope>NUCLEOTIDE SEQUENCE [LARGE SCALE GENOMIC DNA]</scope>
    <source>
        <strain evidence="3 4">ATCC 49655</strain>
    </source>
</reference>
<dbReference type="eggNOG" id="COG0695">
    <property type="taxonomic scope" value="Bacteria"/>
</dbReference>